<dbReference type="PANTHER" id="PTHR12358:SF54">
    <property type="entry name" value="SPHINGOSINE KINASE RELATED PROTEIN"/>
    <property type="match status" value="1"/>
</dbReference>
<feature type="domain" description="DAGKc" evidence="11">
    <location>
        <begin position="1"/>
        <end position="128"/>
    </location>
</feature>
<gene>
    <name evidence="12" type="ORF">ACFOUO_14510</name>
</gene>
<evidence type="ECO:0000256" key="7">
    <source>
        <dbReference type="ARBA" id="ARBA00022840"/>
    </source>
</evidence>
<dbReference type="Pfam" id="PF19279">
    <property type="entry name" value="YegS_C"/>
    <property type="match status" value="1"/>
</dbReference>
<dbReference type="RefSeq" id="WP_380705844.1">
    <property type="nucleotide sequence ID" value="NZ_JBHSAP010000018.1"/>
</dbReference>
<dbReference type="Pfam" id="PF00781">
    <property type="entry name" value="DAGK_cat"/>
    <property type="match status" value="1"/>
</dbReference>
<proteinExistence type="inferred from homology"/>
<keyword evidence="7" id="KW-0067">ATP-binding</keyword>
<dbReference type="Gene3D" id="2.60.200.40">
    <property type="match status" value="1"/>
</dbReference>
<evidence type="ECO:0000256" key="4">
    <source>
        <dbReference type="ARBA" id="ARBA00022679"/>
    </source>
</evidence>
<name>A0ABV8JML7_9BACL</name>
<dbReference type="SUPFAM" id="SSF111331">
    <property type="entry name" value="NAD kinase/diacylglycerol kinase-like"/>
    <property type="match status" value="1"/>
</dbReference>
<evidence type="ECO:0000256" key="8">
    <source>
        <dbReference type="ARBA" id="ARBA00023098"/>
    </source>
</evidence>
<evidence type="ECO:0000313" key="13">
    <source>
        <dbReference type="Proteomes" id="UP001595843"/>
    </source>
</evidence>
<keyword evidence="13" id="KW-1185">Reference proteome</keyword>
<dbReference type="Gene3D" id="3.40.50.10330">
    <property type="entry name" value="Probable inorganic polyphosphate/atp-NAD kinase, domain 1"/>
    <property type="match status" value="1"/>
</dbReference>
<dbReference type="EC" id="2.7.1.-" evidence="12"/>
<dbReference type="NCBIfam" id="TIGR00147">
    <property type="entry name" value="YegS/Rv2252/BmrU family lipid kinase"/>
    <property type="match status" value="1"/>
</dbReference>
<evidence type="ECO:0000259" key="11">
    <source>
        <dbReference type="PROSITE" id="PS50146"/>
    </source>
</evidence>
<dbReference type="InterPro" id="IPR005218">
    <property type="entry name" value="Diacylglycerol/lipid_kinase"/>
</dbReference>
<comment type="similarity">
    <text evidence="2">Belongs to the diacylglycerol/lipid kinase family.</text>
</comment>
<keyword evidence="9" id="KW-0594">Phospholipid biosynthesis</keyword>
<dbReference type="InterPro" id="IPR045540">
    <property type="entry name" value="YegS/DAGK_C"/>
</dbReference>
<dbReference type="PROSITE" id="PS50146">
    <property type="entry name" value="DAGK"/>
    <property type="match status" value="1"/>
</dbReference>
<dbReference type="InterPro" id="IPR017438">
    <property type="entry name" value="ATP-NAD_kinase_N"/>
</dbReference>
<keyword evidence="4 12" id="KW-0808">Transferase</keyword>
<evidence type="ECO:0000256" key="6">
    <source>
        <dbReference type="ARBA" id="ARBA00022777"/>
    </source>
</evidence>
<keyword evidence="10" id="KW-1208">Phospholipid metabolism</keyword>
<evidence type="ECO:0000256" key="10">
    <source>
        <dbReference type="ARBA" id="ARBA00023264"/>
    </source>
</evidence>
<keyword evidence="6 12" id="KW-0418">Kinase</keyword>
<evidence type="ECO:0000256" key="9">
    <source>
        <dbReference type="ARBA" id="ARBA00023209"/>
    </source>
</evidence>
<dbReference type="Proteomes" id="UP001595843">
    <property type="component" value="Unassembled WGS sequence"/>
</dbReference>
<dbReference type="GO" id="GO:0016301">
    <property type="term" value="F:kinase activity"/>
    <property type="evidence" value="ECO:0007669"/>
    <property type="project" value="UniProtKB-KW"/>
</dbReference>
<dbReference type="InterPro" id="IPR001206">
    <property type="entry name" value="Diacylglycerol_kinase_cat_dom"/>
</dbReference>
<protein>
    <submittedName>
        <fullName evidence="12">Diacylglycerol/lipid kinase family protein</fullName>
        <ecNumber evidence="12">2.7.1.-</ecNumber>
    </submittedName>
</protein>
<evidence type="ECO:0000313" key="12">
    <source>
        <dbReference type="EMBL" id="MFC4078012.1"/>
    </source>
</evidence>
<reference evidence="13" key="1">
    <citation type="journal article" date="2019" name="Int. J. Syst. Evol. Microbiol.">
        <title>The Global Catalogue of Microorganisms (GCM) 10K type strain sequencing project: providing services to taxonomists for standard genome sequencing and annotation.</title>
        <authorList>
            <consortium name="The Broad Institute Genomics Platform"/>
            <consortium name="The Broad Institute Genome Sequencing Center for Infectious Disease"/>
            <person name="Wu L."/>
            <person name="Ma J."/>
        </authorList>
    </citation>
    <scope>NUCLEOTIDE SEQUENCE [LARGE SCALE GENOMIC DNA]</scope>
    <source>
        <strain evidence="13">IBRC-M 10813</strain>
    </source>
</reference>
<keyword evidence="3" id="KW-0444">Lipid biosynthesis</keyword>
<accession>A0ABV8JML7</accession>
<dbReference type="EMBL" id="JBHSAP010000018">
    <property type="protein sequence ID" value="MFC4078012.1"/>
    <property type="molecule type" value="Genomic_DNA"/>
</dbReference>
<dbReference type="SMART" id="SM00046">
    <property type="entry name" value="DAGKc"/>
    <property type="match status" value="1"/>
</dbReference>
<evidence type="ECO:0000256" key="5">
    <source>
        <dbReference type="ARBA" id="ARBA00022741"/>
    </source>
</evidence>
<dbReference type="InterPro" id="IPR016064">
    <property type="entry name" value="NAD/diacylglycerol_kinase_sf"/>
</dbReference>
<keyword evidence="5" id="KW-0547">Nucleotide-binding</keyword>
<comment type="cofactor">
    <cofactor evidence="1">
        <name>Mg(2+)</name>
        <dbReference type="ChEBI" id="CHEBI:18420"/>
    </cofactor>
</comment>
<comment type="caution">
    <text evidence="12">The sequence shown here is derived from an EMBL/GenBank/DDBJ whole genome shotgun (WGS) entry which is preliminary data.</text>
</comment>
<dbReference type="PANTHER" id="PTHR12358">
    <property type="entry name" value="SPHINGOSINE KINASE"/>
    <property type="match status" value="1"/>
</dbReference>
<evidence type="ECO:0000256" key="2">
    <source>
        <dbReference type="ARBA" id="ARBA00005983"/>
    </source>
</evidence>
<dbReference type="InterPro" id="IPR050187">
    <property type="entry name" value="Lipid_Phosphate_FormReg"/>
</dbReference>
<evidence type="ECO:0000256" key="3">
    <source>
        <dbReference type="ARBA" id="ARBA00022516"/>
    </source>
</evidence>
<sequence>MYTFLVNPAAGNGRGQQVWNRVRKKLEKTSIPYQAEITSYAGEATEIARKLAEQPGIRAIVAIGGDGTVHEVGNGLVKTEIPLGYIPAGSGNDFASAHGIPSHPERALERILRHQVRRIDTAQVNNRMMIGFSGIGFDGKVAESVNSSSSKRWLGRFAYLAGAFQTWARFRPYQMTLVVDGQPFHYQGIWLIAVANIPNYGGGMLICPHADSGDGLLDLCCVHSLTKARFLQIIPSVFRGAHIHHPSVSLHRGETFTITSDPPLPIHADGEIIGKTPATIRIHPQSLSIL</sequence>
<organism evidence="12 13">
    <name type="scientific">Salinithrix halophila</name>
    <dbReference type="NCBI Taxonomy" id="1485204"/>
    <lineage>
        <taxon>Bacteria</taxon>
        <taxon>Bacillati</taxon>
        <taxon>Bacillota</taxon>
        <taxon>Bacilli</taxon>
        <taxon>Bacillales</taxon>
        <taxon>Thermoactinomycetaceae</taxon>
        <taxon>Salinithrix</taxon>
    </lineage>
</organism>
<keyword evidence="8" id="KW-0443">Lipid metabolism</keyword>
<evidence type="ECO:0000256" key="1">
    <source>
        <dbReference type="ARBA" id="ARBA00001946"/>
    </source>
</evidence>